<dbReference type="EMBL" id="JAHIBW010000012">
    <property type="protein sequence ID" value="KAG7306009.1"/>
    <property type="molecule type" value="Genomic_DNA"/>
</dbReference>
<dbReference type="InterPro" id="IPR011990">
    <property type="entry name" value="TPR-like_helical_dom_sf"/>
</dbReference>
<evidence type="ECO:0000313" key="5">
    <source>
        <dbReference type="Proteomes" id="UP000823941"/>
    </source>
</evidence>
<organism evidence="4 5">
    <name type="scientific">Plutella xylostella</name>
    <name type="common">Diamondback moth</name>
    <name type="synonym">Plutella maculipennis</name>
    <dbReference type="NCBI Taxonomy" id="51655"/>
    <lineage>
        <taxon>Eukaryota</taxon>
        <taxon>Metazoa</taxon>
        <taxon>Ecdysozoa</taxon>
        <taxon>Arthropoda</taxon>
        <taxon>Hexapoda</taxon>
        <taxon>Insecta</taxon>
        <taxon>Pterygota</taxon>
        <taxon>Neoptera</taxon>
        <taxon>Endopterygota</taxon>
        <taxon>Lepidoptera</taxon>
        <taxon>Glossata</taxon>
        <taxon>Ditrysia</taxon>
        <taxon>Yponomeutoidea</taxon>
        <taxon>Plutellidae</taxon>
        <taxon>Plutella</taxon>
    </lineage>
</organism>
<dbReference type="InterPro" id="IPR052628">
    <property type="entry name" value="CFAP70"/>
</dbReference>
<evidence type="ECO:0000256" key="3">
    <source>
        <dbReference type="SAM" id="MobiDB-lite"/>
    </source>
</evidence>
<dbReference type="Proteomes" id="UP000823941">
    <property type="component" value="Chromosome 12"/>
</dbReference>
<evidence type="ECO:0000256" key="1">
    <source>
        <dbReference type="ARBA" id="ARBA00022737"/>
    </source>
</evidence>
<dbReference type="PANTHER" id="PTHR44314">
    <property type="entry name" value="CILIA- AND FLAGELLA-ASSOCIATED PROTEIN 70"/>
    <property type="match status" value="1"/>
</dbReference>
<proteinExistence type="predicted"/>
<accession>A0ABQ7QLF3</accession>
<dbReference type="PANTHER" id="PTHR44314:SF1">
    <property type="entry name" value="CILIA- AND FLAGELLA-ASSOCIATED PROTEIN 70"/>
    <property type="match status" value="1"/>
</dbReference>
<keyword evidence="1" id="KW-0677">Repeat</keyword>
<dbReference type="SUPFAM" id="SSF48452">
    <property type="entry name" value="TPR-like"/>
    <property type="match status" value="1"/>
</dbReference>
<keyword evidence="2" id="KW-0802">TPR repeat</keyword>
<feature type="compositionally biased region" description="Basic residues" evidence="3">
    <location>
        <begin position="1"/>
        <end position="13"/>
    </location>
</feature>
<keyword evidence="5" id="KW-1185">Reference proteome</keyword>
<sequence length="1012" mass="114494">MKHAKKEKTRKSSSHSLPKMESPSQNQVPVNMDNIFVSIHSVRLNQNTKVLYKIQASFSEQVVLNACIRPAGPKDIVVDGTNIAFGEFYYDPSDYAKMHSFANVPLIVQIQPFGSASAQTDSNYNIQIDTTEGHVSCCNLDILPLFIDQEKLCIRTRMQPMVKPSPKNQKSWCTLPLITLEVSVNRHPENRMHHEVLKLANHMRVTVLAAYNMPEAHDDDKFTYTAATNMPAHNDTKIETVTFGHGYKAPARFNVTSVCPSWESLRSIEQQLTEQQLTEQQLTEQQLNEQQLTEQQLTEQDEKVADIFTVANEKIPCAIEVIANEDEIELDKYVNVPSEYTTVWASFHRCLMLGDASQWVTDYIRDHSWPLEVHMYGSDSTGYSFMSFLSLFQLLYPGEDTMLLAVPLLHADPALMLERSHCEPLLPPNQTQLLAPPEQSRQEFSKLTVQSATSAASATSSATGRDGSPAFVILQVKLARPLRPAAVPPHVPDEELMQMLSELEQNKAPRECTGRGQRDRDWADTVRLGLQAIRRLPYYGMTEFCTFNRQLAETRTRVELMTSFWQDAATFVNNNYRLKDYIYSECQFEELLMLAHPSLLKVAIATLTEPAAPPLHPLLRAARHARQMQDVPHAADLYMLYAYSKKRHAGVWRELATALKDCNRDWAWVCMTKSIFIYPRSALSLLSMGGMAFESHSDEAEPFFQAILSMYPFWTTGWFAVSAYYRAMELFTLADMIEVLAKRTEKDGLTDPIGATRTWESELGDWWDPPPLLPSMSRFYDIADLLLRLRVIKLADICLARALLESGVCPVYFHQLALSCRLQGRTEDALCHVRRGIREFGDVSYLRTLEADCLLAMNDFEGAMVSYDKAGTSMHSYSLLTSLPSLESHRARPLIVDLLRRTPSAYAWLALADDWLQREDNTYSPPAQASVPAVACAVACAVRALALDRRAGRAWALLASLVQPRARREYCRAMAHTCGYWTEESANASEESLSYLLGKNFVCKCRQQLDPV</sequence>
<feature type="region of interest" description="Disordered" evidence="3">
    <location>
        <begin position="427"/>
        <end position="448"/>
    </location>
</feature>
<dbReference type="Gene3D" id="1.25.40.10">
    <property type="entry name" value="Tetratricopeptide repeat domain"/>
    <property type="match status" value="1"/>
</dbReference>
<evidence type="ECO:0000313" key="4">
    <source>
        <dbReference type="EMBL" id="KAG7306009.1"/>
    </source>
</evidence>
<gene>
    <name evidence="4" type="ORF">JYU34_008579</name>
</gene>
<evidence type="ECO:0000256" key="2">
    <source>
        <dbReference type="ARBA" id="ARBA00022803"/>
    </source>
</evidence>
<feature type="region of interest" description="Disordered" evidence="3">
    <location>
        <begin position="1"/>
        <end position="27"/>
    </location>
</feature>
<comment type="caution">
    <text evidence="4">The sequence shown here is derived from an EMBL/GenBank/DDBJ whole genome shotgun (WGS) entry which is preliminary data.</text>
</comment>
<name>A0ABQ7QLF3_PLUXY</name>
<protein>
    <submittedName>
        <fullName evidence="4">Uncharacterized protein</fullName>
    </submittedName>
</protein>
<reference evidence="4 5" key="1">
    <citation type="submission" date="2021-06" db="EMBL/GenBank/DDBJ databases">
        <title>A haploid diamondback moth (Plutella xylostella L.) genome assembly resolves 31 chromosomes and identifies a diamide resistance mutation.</title>
        <authorList>
            <person name="Ward C.M."/>
            <person name="Perry K.D."/>
            <person name="Baker G."/>
            <person name="Powis K."/>
            <person name="Heckel D.G."/>
            <person name="Baxter S.W."/>
        </authorList>
    </citation>
    <scope>NUCLEOTIDE SEQUENCE [LARGE SCALE GENOMIC DNA]</scope>
    <source>
        <strain evidence="4 5">LV</strain>
        <tissue evidence="4">Single pupa</tissue>
    </source>
</reference>